<dbReference type="Proteomes" id="UP001367508">
    <property type="component" value="Unassembled WGS sequence"/>
</dbReference>
<organism evidence="1 2">
    <name type="scientific">Canavalia gladiata</name>
    <name type="common">Sword bean</name>
    <name type="synonym">Dolichos gladiatus</name>
    <dbReference type="NCBI Taxonomy" id="3824"/>
    <lineage>
        <taxon>Eukaryota</taxon>
        <taxon>Viridiplantae</taxon>
        <taxon>Streptophyta</taxon>
        <taxon>Embryophyta</taxon>
        <taxon>Tracheophyta</taxon>
        <taxon>Spermatophyta</taxon>
        <taxon>Magnoliopsida</taxon>
        <taxon>eudicotyledons</taxon>
        <taxon>Gunneridae</taxon>
        <taxon>Pentapetalae</taxon>
        <taxon>rosids</taxon>
        <taxon>fabids</taxon>
        <taxon>Fabales</taxon>
        <taxon>Fabaceae</taxon>
        <taxon>Papilionoideae</taxon>
        <taxon>50 kb inversion clade</taxon>
        <taxon>NPAAA clade</taxon>
        <taxon>indigoferoid/millettioid clade</taxon>
        <taxon>Phaseoleae</taxon>
        <taxon>Canavalia</taxon>
    </lineage>
</organism>
<comment type="caution">
    <text evidence="1">The sequence shown here is derived from an EMBL/GenBank/DDBJ whole genome shotgun (WGS) entry which is preliminary data.</text>
</comment>
<evidence type="ECO:0000313" key="1">
    <source>
        <dbReference type="EMBL" id="KAK7336563.1"/>
    </source>
</evidence>
<proteinExistence type="predicted"/>
<sequence length="74" mass="8516">MDLQFHEYTSRLQELLQLEINKYCNVSTEPEANEARDNSVALTEVKRINFLALNALEGFGLEATMGMTFCRWEA</sequence>
<dbReference type="AlphaFoldDB" id="A0AAN9LN87"/>
<accession>A0AAN9LN87</accession>
<protein>
    <submittedName>
        <fullName evidence="1">Uncharacterized protein</fullName>
    </submittedName>
</protein>
<gene>
    <name evidence="1" type="ORF">VNO77_17108</name>
</gene>
<keyword evidence="2" id="KW-1185">Reference proteome</keyword>
<dbReference type="EMBL" id="JAYMYQ010000004">
    <property type="protein sequence ID" value="KAK7336563.1"/>
    <property type="molecule type" value="Genomic_DNA"/>
</dbReference>
<evidence type="ECO:0000313" key="2">
    <source>
        <dbReference type="Proteomes" id="UP001367508"/>
    </source>
</evidence>
<name>A0AAN9LN87_CANGL</name>
<reference evidence="1 2" key="1">
    <citation type="submission" date="2024-01" db="EMBL/GenBank/DDBJ databases">
        <title>The genomes of 5 underutilized Papilionoideae crops provide insights into root nodulation and disease resistanc.</title>
        <authorList>
            <person name="Jiang F."/>
        </authorList>
    </citation>
    <scope>NUCLEOTIDE SEQUENCE [LARGE SCALE GENOMIC DNA]</scope>
    <source>
        <strain evidence="1">LVBAO_FW01</strain>
        <tissue evidence="1">Leaves</tissue>
    </source>
</reference>